<dbReference type="Proteomes" id="UP000503011">
    <property type="component" value="Chromosome"/>
</dbReference>
<dbReference type="InterPro" id="IPR025110">
    <property type="entry name" value="AMP-bd_C"/>
</dbReference>
<dbReference type="InterPro" id="IPR045851">
    <property type="entry name" value="AMP-bd_C_sf"/>
</dbReference>
<feature type="domain" description="Carrier" evidence="8">
    <location>
        <begin position="1677"/>
        <end position="1752"/>
    </location>
</feature>
<reference evidence="9 10" key="2">
    <citation type="submission" date="2020-03" db="EMBL/GenBank/DDBJ databases">
        <authorList>
            <person name="Ichikawa N."/>
            <person name="Kimura A."/>
            <person name="Kitahashi Y."/>
            <person name="Uohara A."/>
        </authorList>
    </citation>
    <scope>NUCLEOTIDE SEQUENCE [LARGE SCALE GENOMIC DNA]</scope>
    <source>
        <strain evidence="9 10">NBRC 105367</strain>
    </source>
</reference>
<dbReference type="CDD" id="cd05930">
    <property type="entry name" value="A_NRPS"/>
    <property type="match status" value="1"/>
</dbReference>
<dbReference type="InterPro" id="IPR000873">
    <property type="entry name" value="AMP-dep_synth/lig_dom"/>
</dbReference>
<dbReference type="FunFam" id="3.40.50.980:FF:000001">
    <property type="entry name" value="Non-ribosomal peptide synthetase"/>
    <property type="match status" value="1"/>
</dbReference>
<dbReference type="GO" id="GO:0031177">
    <property type="term" value="F:phosphopantetheine binding"/>
    <property type="evidence" value="ECO:0007669"/>
    <property type="project" value="InterPro"/>
</dbReference>
<dbReference type="InterPro" id="IPR023213">
    <property type="entry name" value="CAT-like_dom_sf"/>
</dbReference>
<dbReference type="GO" id="GO:0043041">
    <property type="term" value="P:amino acid activation for nonribosomal peptide biosynthetic process"/>
    <property type="evidence" value="ECO:0007669"/>
    <property type="project" value="TreeGrafter"/>
</dbReference>
<feature type="domain" description="Carrier" evidence="8">
    <location>
        <begin position="597"/>
        <end position="671"/>
    </location>
</feature>
<dbReference type="RefSeq" id="WP_173161050.1">
    <property type="nucleotide sequence ID" value="NZ_AP022871.1"/>
</dbReference>
<dbReference type="GO" id="GO:0003824">
    <property type="term" value="F:catalytic activity"/>
    <property type="evidence" value="ECO:0007669"/>
    <property type="project" value="InterPro"/>
</dbReference>
<dbReference type="NCBIfam" id="TIGR01733">
    <property type="entry name" value="AA-adenyl-dom"/>
    <property type="match status" value="1"/>
</dbReference>
<dbReference type="GO" id="GO:0044550">
    <property type="term" value="P:secondary metabolite biosynthetic process"/>
    <property type="evidence" value="ECO:0007669"/>
    <property type="project" value="TreeGrafter"/>
</dbReference>
<dbReference type="GO" id="GO:0072330">
    <property type="term" value="P:monocarboxylic acid biosynthetic process"/>
    <property type="evidence" value="ECO:0007669"/>
    <property type="project" value="UniProtKB-ARBA"/>
</dbReference>
<comment type="similarity">
    <text evidence="2">Belongs to the ATP-dependent AMP-binding enzyme family.</text>
</comment>
<dbReference type="SUPFAM" id="SSF47336">
    <property type="entry name" value="ACP-like"/>
    <property type="match status" value="2"/>
</dbReference>
<dbReference type="Gene3D" id="3.40.50.980">
    <property type="match status" value="2"/>
</dbReference>
<keyword evidence="3" id="KW-0596">Phosphopantetheine</keyword>
<dbReference type="InterPro" id="IPR040097">
    <property type="entry name" value="FAAL/FAAC"/>
</dbReference>
<feature type="region of interest" description="Disordered" evidence="7">
    <location>
        <begin position="675"/>
        <end position="706"/>
    </location>
</feature>
<dbReference type="Pfam" id="PF00668">
    <property type="entry name" value="Condensation"/>
    <property type="match status" value="2"/>
</dbReference>
<dbReference type="PROSITE" id="PS00455">
    <property type="entry name" value="AMP_BINDING"/>
    <property type="match status" value="1"/>
</dbReference>
<dbReference type="Gene3D" id="1.10.1200.10">
    <property type="entry name" value="ACP-like"/>
    <property type="match status" value="2"/>
</dbReference>
<dbReference type="GO" id="GO:0005829">
    <property type="term" value="C:cytosol"/>
    <property type="evidence" value="ECO:0007669"/>
    <property type="project" value="TreeGrafter"/>
</dbReference>
<dbReference type="GO" id="GO:0008610">
    <property type="term" value="P:lipid biosynthetic process"/>
    <property type="evidence" value="ECO:0007669"/>
    <property type="project" value="InterPro"/>
</dbReference>
<evidence type="ECO:0000256" key="1">
    <source>
        <dbReference type="ARBA" id="ARBA00001957"/>
    </source>
</evidence>
<keyword evidence="5" id="KW-0276">Fatty acid metabolism</keyword>
<dbReference type="Pfam" id="PF23024">
    <property type="entry name" value="AMP-dom_DIP2-like"/>
    <property type="match status" value="1"/>
</dbReference>
<dbReference type="Pfam" id="PF00501">
    <property type="entry name" value="AMP-binding"/>
    <property type="match status" value="2"/>
</dbReference>
<evidence type="ECO:0000256" key="5">
    <source>
        <dbReference type="ARBA" id="ARBA00022832"/>
    </source>
</evidence>
<dbReference type="SUPFAM" id="SSF56801">
    <property type="entry name" value="Acetyl-CoA synthetase-like"/>
    <property type="match status" value="2"/>
</dbReference>
<dbReference type="EMBL" id="AP022871">
    <property type="protein sequence ID" value="BCB89206.1"/>
    <property type="molecule type" value="Genomic_DNA"/>
</dbReference>
<dbReference type="Gene3D" id="2.30.38.10">
    <property type="entry name" value="Luciferase, Domain 3"/>
    <property type="match status" value="1"/>
</dbReference>
<proteinExistence type="inferred from homology"/>
<dbReference type="InterPro" id="IPR010071">
    <property type="entry name" value="AA_adenyl_dom"/>
</dbReference>
<evidence type="ECO:0000256" key="6">
    <source>
        <dbReference type="ARBA" id="ARBA00023098"/>
    </source>
</evidence>
<evidence type="ECO:0000256" key="2">
    <source>
        <dbReference type="ARBA" id="ARBA00006432"/>
    </source>
</evidence>
<dbReference type="SMART" id="SM00823">
    <property type="entry name" value="PKS_PP"/>
    <property type="match status" value="2"/>
</dbReference>
<evidence type="ECO:0000256" key="7">
    <source>
        <dbReference type="SAM" id="MobiDB-lite"/>
    </source>
</evidence>
<keyword evidence="10" id="KW-1185">Reference proteome</keyword>
<evidence type="ECO:0000256" key="3">
    <source>
        <dbReference type="ARBA" id="ARBA00022450"/>
    </source>
</evidence>
<dbReference type="CDD" id="cd05931">
    <property type="entry name" value="FAAL"/>
    <property type="match status" value="1"/>
</dbReference>
<dbReference type="InterPro" id="IPR036736">
    <property type="entry name" value="ACP-like_sf"/>
</dbReference>
<dbReference type="GO" id="GO:0006631">
    <property type="term" value="P:fatty acid metabolic process"/>
    <property type="evidence" value="ECO:0007669"/>
    <property type="project" value="UniProtKB-KW"/>
</dbReference>
<reference evidence="9 10" key="1">
    <citation type="submission" date="2020-03" db="EMBL/GenBank/DDBJ databases">
        <title>Whole genome shotgun sequence of Phytohabitans suffuscus NBRC 105367.</title>
        <authorList>
            <person name="Komaki H."/>
            <person name="Tamura T."/>
        </authorList>
    </citation>
    <scope>NUCLEOTIDE SEQUENCE [LARGE SCALE GENOMIC DNA]</scope>
    <source>
        <strain evidence="9 10">NBRC 105367</strain>
    </source>
</reference>
<dbReference type="Gene3D" id="3.30.559.10">
    <property type="entry name" value="Chloramphenicol acetyltransferase-like domain"/>
    <property type="match status" value="2"/>
</dbReference>
<dbReference type="Gene3D" id="3.30.559.30">
    <property type="entry name" value="Nonribosomal peptide synthetase, condensation domain"/>
    <property type="match status" value="2"/>
</dbReference>
<dbReference type="InterPro" id="IPR042099">
    <property type="entry name" value="ANL_N_sf"/>
</dbReference>
<evidence type="ECO:0000259" key="8">
    <source>
        <dbReference type="PROSITE" id="PS50075"/>
    </source>
</evidence>
<feature type="compositionally biased region" description="Basic and acidic residues" evidence="7">
    <location>
        <begin position="2240"/>
        <end position="2255"/>
    </location>
</feature>
<dbReference type="InterPro" id="IPR001242">
    <property type="entry name" value="Condensation_dom"/>
</dbReference>
<dbReference type="FunFam" id="3.40.50.12780:FF:000013">
    <property type="entry name" value="Long-chain-fatty-acid--AMP ligase FadD32"/>
    <property type="match status" value="1"/>
</dbReference>
<dbReference type="PROSITE" id="PS50075">
    <property type="entry name" value="CARRIER"/>
    <property type="match status" value="2"/>
</dbReference>
<dbReference type="InterPro" id="IPR009081">
    <property type="entry name" value="PP-bd_ACP"/>
</dbReference>
<dbReference type="PANTHER" id="PTHR45527:SF1">
    <property type="entry name" value="FATTY ACID SYNTHASE"/>
    <property type="match status" value="1"/>
</dbReference>
<evidence type="ECO:0000256" key="4">
    <source>
        <dbReference type="ARBA" id="ARBA00022553"/>
    </source>
</evidence>
<dbReference type="InterPro" id="IPR020806">
    <property type="entry name" value="PKS_PP-bd"/>
</dbReference>
<evidence type="ECO:0000313" key="10">
    <source>
        <dbReference type="Proteomes" id="UP000503011"/>
    </source>
</evidence>
<name>A0A6F8YT26_9ACTN</name>
<dbReference type="CDD" id="cd19531">
    <property type="entry name" value="LCL_NRPS-like"/>
    <property type="match status" value="2"/>
</dbReference>
<dbReference type="InterPro" id="IPR020845">
    <property type="entry name" value="AMP-binding_CS"/>
</dbReference>
<dbReference type="Pfam" id="PF00550">
    <property type="entry name" value="PP-binding"/>
    <property type="match status" value="2"/>
</dbReference>
<evidence type="ECO:0000313" key="9">
    <source>
        <dbReference type="EMBL" id="BCB89206.1"/>
    </source>
</evidence>
<dbReference type="SUPFAM" id="SSF52777">
    <property type="entry name" value="CoA-dependent acyltransferases"/>
    <property type="match status" value="4"/>
</dbReference>
<sequence length="2255" mass="242355">MKHAEQAGSAPRHGTVVALLRWRAEHQPDRLAYRFLRDGERDEATLTYAELDRAARAVSARLVDLGARGERAILLYPPGLEYITAFFGCLYAGTLAVPAYPPDPARLERGLDRLAAIVRDARPLVTLTTSGIVATIEALAQARAGSGLPALVPTDGIPAELGHAWGPPAIDADSTAFLQYTSGSTATPRGVVLSHGNLLHNSGLIQQFFGSSPETQALAWLPPYHDMGLIGGIIQPLYGGFPITLMSPSHFLERPSRWLEAVSRYRATASGGPNFAYDLCVRRTASEERAGLDLRTWRMAFNGAEPVRPETLERFAAAFEESGFRREAFLPCYGLAEATLIVTGGVPWSGTAAPPPGTDGTGTGRLVSCGRPAADQRVEIVDAVTRERCLPGQVGEVWVAGPSVARSYWSRPDESREVFQGRLAGTGEGPFLRTGDLGLVRDGGQLYITGRLKDLIVIHGRNHYPQDIEWTAERSHPALRPGCGAAFTAPDGGGQDRLVVAWELAARAGEVDVGEVARAVRVEVAREHDVQLRTVVLLRPGGIPKTSSGKVQRGLCARWYASGELAGRVVDLPAGGAGEVRLDRASLAAAPPAGRLALLQEYLCQRIGATCGVVPGEIDLDQPLLALGADSLAVVDIQQGIQADLGVTLPLAELTGSASLAGIVRRLDGELAAHPGGVIPEPADATRPEVGRTATPEPDTGVTEAAPSDGQRALWFLHQLAPGSAEHNVALALRLHGRLDVAALRRALDGLVARHAVLRTTFESHDGEPVARVSATGTALLLEHDARAVTGPDLTGPLSDAANEPFDLASGPLLRVDLYHTAPGETVMLAVAHHIVIDFLSMSTLVQELETLYAAGGPDDPAAALPPRPPSYADVVAWRERALTGDSGRALRAYWAEELRDAVEELPLPHVETGAVPGAPARAGTCRLRLDEALTRRVRQRARAEGVTPYMLLLAAYQLLLHRYTGQDDLLIGTPMAGRGRPEFERVVGYCMNPVAIRSRLDGGESVREVLAQVRRRVIGALEHQTYPLHLLATDRRPGAPLFRTLFILNRRPASGADHLAPLAAGEPGIRCPFAELVAEPVPVPLHEAPVDLHLSLVEIDDLLFATFRYRTGLLDDGAARRMMGHFANIVAAIADDVEQPASAVAMLDGAERHRILAVWSATGSGHQPGVTVPALIERQAAATPDAVAVTGEGGDLTYRDLNERANRVAHLLTHQGIGQGARIGLCLDRSPEMIVALLAVLKSGAAYVPADPAHPHDRIAATFAEAGVAIVLSQRRLVGQLPDGVAAVLLDGEPALARQRTDNLSQRIADGSPAYVLYTSGSSGAPKGVVVSHRSLANYVRFAAGNLAMSAGDRVLQFASLGFDASGEEIYAALSSGATLVLRNDRMLSSPGAFLAQCARWAITVLDLPTAYWHELVVGITGTGTPVPSMLRLVVIGGERAVPDLARSWHAHVGTRVRLINSYGPTEATIVAVTRDLTGFDAPGEVPIGRPIPGATAYVLDRLRRPVPAGVVGELYLGGVGLADGYLNRPGLTAQSFVPHPFASGSRLYRTGDLACFTEDGELVSQGRADRQVKLRGYRVEPGEIESVLRDLPEIADALVVLRENPRQLVGYLVSAGSTAPDTVAVRTALRRRLPEYMVPSAFVTVPSFPLNHNGKVDVAALPAPAAAAGPRGRTGARTPVEQFLVDTFAEVLGLTAVGVDDDFFGRGGHSLLATKVLARIRDRFQVDIPLRALFETPTPAGLAELVARGASGAPELPPPRPVPRDQPLPLSFVQERIWFLQMLAPESTAYNVPRALRIRGDFDPEILVRTLAALERRHEMLRTTFTDIDGEAVQVVHPPRGIPLATVDLREVPGDEREDRIQHMILEAGRTPFNLADGPLIRLTLACFGPSEHVLVVIEHHLIHDGWAQGVFLRDFLELYEALRTGREPRLPELPVQFADYAHWQRRAMSGRVLDDLIAFWTRELSGAPHTLALPTDRPYPPVLTFAGGLETLVIDGRLGAALRGLSRERGATLFMTMVSAFATLLYRYSGQDDMLVGVGVANRQRPEAENLLGMLINTVLLRARMSGNPSFAGLLDRVREACLRMYAHQDMPFEKLVEVLRPKRSRAHMPLCQVTFTFLDTPMPRLAASGLSIDVVGVHNRTAKFDLNIIVQPHAEQRPRDGGADADGRITVLMEYNADVFEAATARQMLNHFHAVLAAAADAPGQPLDAFLAELPPPPLTSSPRAGARTIRRPRCPRADRAGEDRRTAATY</sequence>
<dbReference type="Gene3D" id="3.40.50.12780">
    <property type="entry name" value="N-terminal domain of ligase-like"/>
    <property type="match status" value="1"/>
</dbReference>
<dbReference type="FunFam" id="1.10.1200.10:FF:000016">
    <property type="entry name" value="Non-ribosomal peptide synthase"/>
    <property type="match status" value="1"/>
</dbReference>
<keyword evidence="6" id="KW-0443">Lipid metabolism</keyword>
<feature type="region of interest" description="Disordered" evidence="7">
    <location>
        <begin position="2216"/>
        <end position="2255"/>
    </location>
</feature>
<dbReference type="FunFam" id="3.40.50.12780:FF:000012">
    <property type="entry name" value="Non-ribosomal peptide synthetase"/>
    <property type="match status" value="1"/>
</dbReference>
<dbReference type="FunFam" id="3.30.559.10:FF:000012">
    <property type="entry name" value="Non-ribosomal peptide synthetase"/>
    <property type="match status" value="1"/>
</dbReference>
<gene>
    <name evidence="9" type="ORF">Psuf_065190</name>
</gene>
<dbReference type="GO" id="GO:0071766">
    <property type="term" value="P:Actinobacterium-type cell wall biogenesis"/>
    <property type="evidence" value="ECO:0007669"/>
    <property type="project" value="UniProtKB-ARBA"/>
</dbReference>
<keyword evidence="4" id="KW-0597">Phosphoprotein</keyword>
<dbReference type="Gene3D" id="3.30.300.30">
    <property type="match status" value="2"/>
</dbReference>
<dbReference type="PANTHER" id="PTHR45527">
    <property type="entry name" value="NONRIBOSOMAL PEPTIDE SYNTHETASE"/>
    <property type="match status" value="1"/>
</dbReference>
<comment type="cofactor">
    <cofactor evidence="1">
        <name>pantetheine 4'-phosphate</name>
        <dbReference type="ChEBI" id="CHEBI:47942"/>
    </cofactor>
</comment>
<organism evidence="9 10">
    <name type="scientific">Phytohabitans suffuscus</name>
    <dbReference type="NCBI Taxonomy" id="624315"/>
    <lineage>
        <taxon>Bacteria</taxon>
        <taxon>Bacillati</taxon>
        <taxon>Actinomycetota</taxon>
        <taxon>Actinomycetes</taxon>
        <taxon>Micromonosporales</taxon>
        <taxon>Micromonosporaceae</taxon>
    </lineage>
</organism>
<dbReference type="KEGG" id="psuu:Psuf_065190"/>
<accession>A0A6F8YT26</accession>
<protein>
    <recommendedName>
        <fullName evidence="8">Carrier domain-containing protein</fullName>
    </recommendedName>
</protein>
<dbReference type="Pfam" id="PF13193">
    <property type="entry name" value="AMP-binding_C"/>
    <property type="match status" value="1"/>
</dbReference>